<evidence type="ECO:0000313" key="1">
    <source>
        <dbReference type="EMBL" id="MEQ2468564.1"/>
    </source>
</evidence>
<dbReference type="Proteomes" id="UP001465426">
    <property type="component" value="Unassembled WGS sequence"/>
</dbReference>
<evidence type="ECO:0000313" key="2">
    <source>
        <dbReference type="Proteomes" id="UP001465426"/>
    </source>
</evidence>
<protein>
    <submittedName>
        <fullName evidence="1">Uncharacterized protein</fullName>
    </submittedName>
</protein>
<proteinExistence type="predicted"/>
<dbReference type="EMBL" id="JBBMFN010000117">
    <property type="protein sequence ID" value="MEQ2468564.1"/>
    <property type="molecule type" value="Genomic_DNA"/>
</dbReference>
<name>A0ABV1F5B6_9BACI</name>
<sequence>MKKTILIGALAAAFIVTGGTGLYIASAKDTPVNQASMMQELGIDYDQMANMMGTGNLDDMQNYMEEQGVDLDEMKKFMEDGNINFGQMKPLMSKMHPNLDNKELEEMYKSMHGTGGASQSSNF</sequence>
<dbReference type="RefSeq" id="WP_035416550.1">
    <property type="nucleotide sequence ID" value="NZ_JBBMFN010000117.1"/>
</dbReference>
<comment type="caution">
    <text evidence="1">The sequence shown here is derived from an EMBL/GenBank/DDBJ whole genome shotgun (WGS) entry which is preliminary data.</text>
</comment>
<gene>
    <name evidence="1" type="ORF">WMO63_23205</name>
</gene>
<accession>A0ABV1F5B6</accession>
<keyword evidence="2" id="KW-1185">Reference proteome</keyword>
<organism evidence="1 2">
    <name type="scientific">Niallia hominis</name>
    <dbReference type="NCBI Taxonomy" id="3133173"/>
    <lineage>
        <taxon>Bacteria</taxon>
        <taxon>Bacillati</taxon>
        <taxon>Bacillota</taxon>
        <taxon>Bacilli</taxon>
        <taxon>Bacillales</taxon>
        <taxon>Bacillaceae</taxon>
        <taxon>Niallia</taxon>
    </lineage>
</organism>
<reference evidence="1 2" key="1">
    <citation type="submission" date="2024-03" db="EMBL/GenBank/DDBJ databases">
        <title>Human intestinal bacterial collection.</title>
        <authorList>
            <person name="Pauvert C."/>
            <person name="Hitch T.C.A."/>
            <person name="Clavel T."/>
        </authorList>
    </citation>
    <scope>NUCLEOTIDE SEQUENCE [LARGE SCALE GENOMIC DNA]</scope>
    <source>
        <strain evidence="1 2">CLA-SR-H024</strain>
    </source>
</reference>